<dbReference type="Proteomes" id="UP000578531">
    <property type="component" value="Unassembled WGS sequence"/>
</dbReference>
<keyword evidence="2" id="KW-1185">Reference proteome</keyword>
<dbReference type="AlphaFoldDB" id="A0A8H6FX68"/>
<evidence type="ECO:0000313" key="1">
    <source>
        <dbReference type="EMBL" id="KAF6236420.1"/>
    </source>
</evidence>
<dbReference type="RefSeq" id="XP_037165766.1">
    <property type="nucleotide sequence ID" value="XM_037307428.1"/>
</dbReference>
<organism evidence="1 2">
    <name type="scientific">Letharia columbiana</name>
    <dbReference type="NCBI Taxonomy" id="112416"/>
    <lineage>
        <taxon>Eukaryota</taxon>
        <taxon>Fungi</taxon>
        <taxon>Dikarya</taxon>
        <taxon>Ascomycota</taxon>
        <taxon>Pezizomycotina</taxon>
        <taxon>Lecanoromycetes</taxon>
        <taxon>OSLEUM clade</taxon>
        <taxon>Lecanoromycetidae</taxon>
        <taxon>Lecanorales</taxon>
        <taxon>Lecanorineae</taxon>
        <taxon>Parmeliaceae</taxon>
        <taxon>Letharia</taxon>
    </lineage>
</organism>
<reference evidence="1 2" key="1">
    <citation type="journal article" date="2020" name="Genomics">
        <title>Complete, high-quality genomes from long-read metagenomic sequencing of two wolf lichen thalli reveals enigmatic genome architecture.</title>
        <authorList>
            <person name="McKenzie S.K."/>
            <person name="Walston R.F."/>
            <person name="Allen J.L."/>
        </authorList>
    </citation>
    <scope>NUCLEOTIDE SEQUENCE [LARGE SCALE GENOMIC DNA]</scope>
    <source>
        <strain evidence="1">WasteWater2</strain>
    </source>
</reference>
<sequence>MMNTLRNIQDLCKALRAITRLQHVSIVFIENEIATWSTGGKPRMSMGPWHEHADGLDIQFVLYLFATLSNLTRATIQLPGSIPDNLFLQKESKSTLQDMKARHEQSMMNHKLLDEEYVKWFVVVLEEDLDEEEMCMRQATGSISLAKFSAQGYGDEYTIERGHFNHSKKIWLHIDSLSSVEYEGDRKYLCFCPGQIFHSPECRVDD</sequence>
<accession>A0A8H6FX68</accession>
<dbReference type="EMBL" id="JACCJC010000019">
    <property type="protein sequence ID" value="KAF6236420.1"/>
    <property type="molecule type" value="Genomic_DNA"/>
</dbReference>
<protein>
    <submittedName>
        <fullName evidence="1">Uncharacterized protein</fullName>
    </submittedName>
</protein>
<comment type="caution">
    <text evidence="1">The sequence shown here is derived from an EMBL/GenBank/DDBJ whole genome shotgun (WGS) entry which is preliminary data.</text>
</comment>
<proteinExistence type="predicted"/>
<evidence type="ECO:0000313" key="2">
    <source>
        <dbReference type="Proteomes" id="UP000578531"/>
    </source>
</evidence>
<dbReference type="GeneID" id="59287174"/>
<name>A0A8H6FX68_9LECA</name>
<gene>
    <name evidence="1" type="ORF">HO173_005512</name>
</gene>